<feature type="compositionally biased region" description="Basic and acidic residues" evidence="1">
    <location>
        <begin position="39"/>
        <end position="50"/>
    </location>
</feature>
<evidence type="ECO:0000256" key="2">
    <source>
        <dbReference type="SAM" id="Phobius"/>
    </source>
</evidence>
<dbReference type="Proteomes" id="UP000029052">
    <property type="component" value="Unassembled WGS sequence"/>
</dbReference>
<feature type="compositionally biased region" description="Polar residues" evidence="1">
    <location>
        <begin position="51"/>
        <end position="60"/>
    </location>
</feature>
<accession>A0A087B9B2</accession>
<evidence type="ECO:0000256" key="1">
    <source>
        <dbReference type="SAM" id="MobiDB-lite"/>
    </source>
</evidence>
<reference evidence="3 4" key="1">
    <citation type="submission" date="2014-03" db="EMBL/GenBank/DDBJ databases">
        <title>Genomics of Bifidobacteria.</title>
        <authorList>
            <person name="Ventura M."/>
            <person name="Milani C."/>
            <person name="Lugli G.A."/>
        </authorList>
    </citation>
    <scope>NUCLEOTIDE SEQUENCE [LARGE SCALE GENOMIC DNA]</scope>
    <source>
        <strain evidence="3 4">LMG 11591</strain>
    </source>
</reference>
<keyword evidence="2" id="KW-0472">Membrane</keyword>
<evidence type="ECO:0008006" key="5">
    <source>
        <dbReference type="Google" id="ProtNLM"/>
    </source>
</evidence>
<keyword evidence="2" id="KW-1133">Transmembrane helix</keyword>
<feature type="region of interest" description="Disordered" evidence="1">
    <location>
        <begin position="1"/>
        <end position="60"/>
    </location>
</feature>
<dbReference type="EMBL" id="JGZB01000010">
    <property type="protein sequence ID" value="KFI67612.1"/>
    <property type="molecule type" value="Genomic_DNA"/>
</dbReference>
<feature type="transmembrane region" description="Helical" evidence="2">
    <location>
        <begin position="119"/>
        <end position="137"/>
    </location>
</feature>
<gene>
    <name evidence="3" type="ORF">BMAGN_0819</name>
</gene>
<feature type="compositionally biased region" description="Basic and acidic residues" evidence="1">
    <location>
        <begin position="1"/>
        <end position="16"/>
    </location>
</feature>
<evidence type="ECO:0000313" key="4">
    <source>
        <dbReference type="Proteomes" id="UP000029052"/>
    </source>
</evidence>
<keyword evidence="4" id="KW-1185">Reference proteome</keyword>
<sequence length="159" mass="17854">MPNRAERRAQQKRDRGGVPQQYDSTKGRGRSGMLDEAQLQERSRRVKEGSSESWKPTSSVIEASDAHGLAEVELKDDSEKVFKAPHSVRQVFRMITWIVIVLSAIAFFVVMWLPNHPMWLIITVSAIFAAGVLSLFFDAGGLAQQPEPGPERHRRLTGE</sequence>
<organism evidence="3 4">
    <name type="scientific">Bifidobacterium magnum</name>
    <dbReference type="NCBI Taxonomy" id="1692"/>
    <lineage>
        <taxon>Bacteria</taxon>
        <taxon>Bacillati</taxon>
        <taxon>Actinomycetota</taxon>
        <taxon>Actinomycetes</taxon>
        <taxon>Bifidobacteriales</taxon>
        <taxon>Bifidobacteriaceae</taxon>
        <taxon>Bifidobacterium</taxon>
    </lineage>
</organism>
<keyword evidence="2" id="KW-0812">Transmembrane</keyword>
<evidence type="ECO:0000313" key="3">
    <source>
        <dbReference type="EMBL" id="KFI67612.1"/>
    </source>
</evidence>
<dbReference type="AlphaFoldDB" id="A0A087B9B2"/>
<comment type="caution">
    <text evidence="3">The sequence shown here is derived from an EMBL/GenBank/DDBJ whole genome shotgun (WGS) entry which is preliminary data.</text>
</comment>
<name>A0A087B9B2_9BIFI</name>
<protein>
    <recommendedName>
        <fullName evidence="5">Tripartite tricarboxylate transporter TctB family protein</fullName>
    </recommendedName>
</protein>
<proteinExistence type="predicted"/>
<dbReference type="STRING" id="1692.BMAGN_0819"/>
<feature type="transmembrane region" description="Helical" evidence="2">
    <location>
        <begin position="91"/>
        <end position="113"/>
    </location>
</feature>
<dbReference type="eggNOG" id="ENOG5032C84">
    <property type="taxonomic scope" value="Bacteria"/>
</dbReference>